<dbReference type="SUPFAM" id="SSF55120">
    <property type="entry name" value="Pseudouridine synthase"/>
    <property type="match status" value="1"/>
</dbReference>
<dbReference type="Pfam" id="PF01509">
    <property type="entry name" value="TruB_N"/>
    <property type="match status" value="1"/>
</dbReference>
<dbReference type="InterPro" id="IPR020103">
    <property type="entry name" value="PsdUridine_synth_cat_dom_sf"/>
</dbReference>
<evidence type="ECO:0000256" key="2">
    <source>
        <dbReference type="ARBA" id="ARBA00005642"/>
    </source>
</evidence>
<dbReference type="EC" id="5.4.99.25" evidence="5"/>
<evidence type="ECO:0000313" key="9">
    <source>
        <dbReference type="Proteomes" id="UP000034705"/>
    </source>
</evidence>
<dbReference type="PATRIC" id="fig|1619001.3.peg.640"/>
<dbReference type="InterPro" id="IPR014780">
    <property type="entry name" value="tRNA_psdUridine_synth_TruB"/>
</dbReference>
<dbReference type="GO" id="GO:0160148">
    <property type="term" value="F:tRNA pseudouridine(55) synthase activity"/>
    <property type="evidence" value="ECO:0007669"/>
    <property type="project" value="UniProtKB-EC"/>
</dbReference>
<name>A0A0G1PJ10_9BACT</name>
<dbReference type="InterPro" id="IPR002501">
    <property type="entry name" value="PsdUridine_synth_N"/>
</dbReference>
<comment type="function">
    <text evidence="5">Responsible for synthesis of pseudouridine from uracil-55 in the psi GC loop of transfer RNAs.</text>
</comment>
<protein>
    <recommendedName>
        <fullName evidence="5">tRNA pseudouridine synthase B</fullName>
        <ecNumber evidence="5">5.4.99.25</ecNumber>
    </recommendedName>
    <alternativeName>
        <fullName evidence="5">tRNA pseudouridine(55) synthase</fullName>
        <shortName evidence="5">Psi55 synthase</shortName>
    </alternativeName>
    <alternativeName>
        <fullName evidence="5">tRNA pseudouridylate synthase</fullName>
    </alternativeName>
    <alternativeName>
        <fullName evidence="5">tRNA-uridine isomerase</fullName>
    </alternativeName>
</protein>
<accession>A0A0G1PJ10</accession>
<sequence length="236" mass="25814">MEGFILIDKPVWVSSHRVTHTIRKLTGIQRVGHAGTLDPFATGLLIVGVGRPATKHLATFLQFPKTYEVTFVLGATTPTDDSTKEPTLCPPPFPLTQKNIQLALKKFQGTIEQVPPQFSAVKQEGVKMYKAALRGKNLSVKPRVVKIYSIAQTSPIWQAANGTSLLSLSIHCSSGTYIRSIARDLGQTLETGGYVQTLRRTEIGPFPVSAAIPFENIAVEDIEAHLIPINEMLTKL</sequence>
<dbReference type="CDD" id="cd02573">
    <property type="entry name" value="PseudoU_synth_EcTruB"/>
    <property type="match status" value="1"/>
</dbReference>
<dbReference type="EMBL" id="LCMG01000013">
    <property type="protein sequence ID" value="KKU32736.1"/>
    <property type="molecule type" value="Genomic_DNA"/>
</dbReference>
<comment type="catalytic activity">
    <reaction evidence="1 5">
        <text>uridine(55) in tRNA = pseudouridine(55) in tRNA</text>
        <dbReference type="Rhea" id="RHEA:42532"/>
        <dbReference type="Rhea" id="RHEA-COMP:10101"/>
        <dbReference type="Rhea" id="RHEA-COMP:10102"/>
        <dbReference type="ChEBI" id="CHEBI:65314"/>
        <dbReference type="ChEBI" id="CHEBI:65315"/>
        <dbReference type="EC" id="5.4.99.25"/>
    </reaction>
</comment>
<evidence type="ECO:0000256" key="5">
    <source>
        <dbReference type="HAMAP-Rule" id="MF_01080"/>
    </source>
</evidence>
<comment type="similarity">
    <text evidence="2 5">Belongs to the pseudouridine synthase TruB family. Type 1 subfamily.</text>
</comment>
<gene>
    <name evidence="5" type="primary">truB</name>
    <name evidence="8" type="ORF">UX45_C0013G0013</name>
</gene>
<feature type="domain" description="tRNA pseudouridylate synthase B C-terminal" evidence="7">
    <location>
        <begin position="179"/>
        <end position="219"/>
    </location>
</feature>
<dbReference type="Pfam" id="PF16198">
    <property type="entry name" value="TruB_C_2"/>
    <property type="match status" value="1"/>
</dbReference>
<keyword evidence="3 5" id="KW-0819">tRNA processing</keyword>
<dbReference type="GO" id="GO:0031119">
    <property type="term" value="P:tRNA pseudouridine synthesis"/>
    <property type="evidence" value="ECO:0007669"/>
    <property type="project" value="UniProtKB-UniRule"/>
</dbReference>
<reference evidence="8 9" key="1">
    <citation type="journal article" date="2015" name="Nature">
        <title>rRNA introns, odd ribosomes, and small enigmatic genomes across a large radiation of phyla.</title>
        <authorList>
            <person name="Brown C.T."/>
            <person name="Hug L.A."/>
            <person name="Thomas B.C."/>
            <person name="Sharon I."/>
            <person name="Castelle C.J."/>
            <person name="Singh A."/>
            <person name="Wilkins M.J."/>
            <person name="Williams K.H."/>
            <person name="Banfield J.F."/>
        </authorList>
    </citation>
    <scope>NUCLEOTIDE SEQUENCE [LARGE SCALE GENOMIC DNA]</scope>
</reference>
<dbReference type="Gene3D" id="3.30.2350.10">
    <property type="entry name" value="Pseudouridine synthase"/>
    <property type="match status" value="1"/>
</dbReference>
<dbReference type="PANTHER" id="PTHR13767">
    <property type="entry name" value="TRNA-PSEUDOURIDINE SYNTHASE"/>
    <property type="match status" value="1"/>
</dbReference>
<proteinExistence type="inferred from homology"/>
<dbReference type="GO" id="GO:1990481">
    <property type="term" value="P:mRNA pseudouridine synthesis"/>
    <property type="evidence" value="ECO:0007669"/>
    <property type="project" value="TreeGrafter"/>
</dbReference>
<dbReference type="HAMAP" id="MF_01080">
    <property type="entry name" value="TruB_bact"/>
    <property type="match status" value="1"/>
</dbReference>
<dbReference type="Proteomes" id="UP000034705">
    <property type="component" value="Unassembled WGS sequence"/>
</dbReference>
<comment type="caution">
    <text evidence="8">The sequence shown here is derived from an EMBL/GenBank/DDBJ whole genome shotgun (WGS) entry which is preliminary data.</text>
</comment>
<evidence type="ECO:0000259" key="7">
    <source>
        <dbReference type="Pfam" id="PF16198"/>
    </source>
</evidence>
<dbReference type="InterPro" id="IPR032819">
    <property type="entry name" value="TruB_C"/>
</dbReference>
<evidence type="ECO:0000256" key="3">
    <source>
        <dbReference type="ARBA" id="ARBA00022694"/>
    </source>
</evidence>
<evidence type="ECO:0000256" key="4">
    <source>
        <dbReference type="ARBA" id="ARBA00023235"/>
    </source>
</evidence>
<dbReference type="PANTHER" id="PTHR13767:SF2">
    <property type="entry name" value="PSEUDOURIDYLATE SYNTHASE TRUB1"/>
    <property type="match status" value="1"/>
</dbReference>
<feature type="active site" description="Nucleophile" evidence="5">
    <location>
        <position position="38"/>
    </location>
</feature>
<keyword evidence="4 5" id="KW-0413">Isomerase</keyword>
<organism evidence="8 9">
    <name type="scientific">Candidatus Uhrbacteria bacterium GW2011_GWF2_46_218</name>
    <dbReference type="NCBI Taxonomy" id="1619001"/>
    <lineage>
        <taxon>Bacteria</taxon>
        <taxon>Candidatus Uhriibacteriota</taxon>
    </lineage>
</organism>
<evidence type="ECO:0000259" key="6">
    <source>
        <dbReference type="Pfam" id="PF01509"/>
    </source>
</evidence>
<dbReference type="NCBIfam" id="TIGR00431">
    <property type="entry name" value="TruB"/>
    <property type="match status" value="1"/>
</dbReference>
<feature type="domain" description="Pseudouridine synthase II N-terminal" evidence="6">
    <location>
        <begin position="23"/>
        <end position="178"/>
    </location>
</feature>
<evidence type="ECO:0000313" key="8">
    <source>
        <dbReference type="EMBL" id="KKU32736.1"/>
    </source>
</evidence>
<dbReference type="GO" id="GO:0003723">
    <property type="term" value="F:RNA binding"/>
    <property type="evidence" value="ECO:0007669"/>
    <property type="project" value="InterPro"/>
</dbReference>
<dbReference type="AlphaFoldDB" id="A0A0G1PJ10"/>
<evidence type="ECO:0000256" key="1">
    <source>
        <dbReference type="ARBA" id="ARBA00000385"/>
    </source>
</evidence>